<proteinExistence type="predicted"/>
<feature type="chain" id="PRO_5035200066" evidence="1">
    <location>
        <begin position="24"/>
        <end position="481"/>
    </location>
</feature>
<evidence type="ECO:0000313" key="2">
    <source>
        <dbReference type="EMBL" id="GHB43904.1"/>
    </source>
</evidence>
<dbReference type="Proteomes" id="UP000642809">
    <property type="component" value="Unassembled WGS sequence"/>
</dbReference>
<name>A0A8J3CYQ3_9BACT</name>
<feature type="signal peptide" evidence="1">
    <location>
        <begin position="1"/>
        <end position="23"/>
    </location>
</feature>
<organism evidence="2 3">
    <name type="scientific">Mongoliitalea lutea</name>
    <dbReference type="NCBI Taxonomy" id="849756"/>
    <lineage>
        <taxon>Bacteria</taxon>
        <taxon>Pseudomonadati</taxon>
        <taxon>Bacteroidota</taxon>
        <taxon>Cytophagia</taxon>
        <taxon>Cytophagales</taxon>
        <taxon>Cyclobacteriaceae</taxon>
        <taxon>Mongoliitalea</taxon>
    </lineage>
</organism>
<dbReference type="PANTHER" id="PTHR31497:SF0">
    <property type="entry name" value="AUTOCRINE PROLIFERATION REPRESSOR PROTEIN A"/>
    <property type="match status" value="1"/>
</dbReference>
<dbReference type="InterPro" id="IPR009199">
    <property type="entry name" value="PhoPQ-act_pathogen-rel_PqaA"/>
</dbReference>
<comment type="caution">
    <text evidence="2">The sequence shown here is derived from an EMBL/GenBank/DDBJ whole genome shotgun (WGS) entry which is preliminary data.</text>
</comment>
<evidence type="ECO:0000256" key="1">
    <source>
        <dbReference type="SAM" id="SignalP"/>
    </source>
</evidence>
<gene>
    <name evidence="2" type="ORF">GCM10008106_26140</name>
</gene>
<keyword evidence="1" id="KW-0732">Signal</keyword>
<sequence>MIQQLTQKFTIAFVLLFSFWACTSKVDVIPSASVDGFSLLEAYVMADDPAFSYELVYSTSSETYDYHVVRMVSQTWLTAEEVNETEWWHYVSFVVPKNTSFETGFLWIGGGAIESPLPEEPNPIILEVALRTNSVAAEIHNVPFQPLTFLDDDKGPRYEDDIIAYGWRKFMEGGAKDEDARWLLRLPMTKAAKLAMDVVVEVVEEKYELPLNHFVVSGASKRGWTTWTTAAVDKRVVAMAPIVIDLLNLEESFQHHWRNYGYWAPAVTSYVNEDIMDWQGSMEFERLLSITEPYAFKEKFADIPKLIVNAAGDEFFQPDSWKFYWDELPGEKHLMYVPNYGHDLRNSDALANVLSFYASILNQSSRPTYEWAIKDNSILLQTDPNQKPVSIKLWSATNEEERNFMIDRFGPHWSASEVLINESGRYEIQIPTPEKGYTGYFVEVTYPGQIPIKITSGVEVLPREYPFESYVPSKALGTPRE</sequence>
<dbReference type="EMBL" id="BMYF01000016">
    <property type="protein sequence ID" value="GHB43904.1"/>
    <property type="molecule type" value="Genomic_DNA"/>
</dbReference>
<protein>
    <submittedName>
        <fullName evidence="2">PhoPQ-regulated protein</fullName>
    </submittedName>
</protein>
<reference evidence="2" key="2">
    <citation type="submission" date="2020-09" db="EMBL/GenBank/DDBJ databases">
        <authorList>
            <person name="Sun Q."/>
            <person name="Kim S."/>
        </authorList>
    </citation>
    <scope>NUCLEOTIDE SEQUENCE</scope>
    <source>
        <strain evidence="2">KCTC 23224</strain>
    </source>
</reference>
<dbReference type="Gene3D" id="3.40.50.1820">
    <property type="entry name" value="alpha/beta hydrolase"/>
    <property type="match status" value="1"/>
</dbReference>
<dbReference type="InterPro" id="IPR029058">
    <property type="entry name" value="AB_hydrolase_fold"/>
</dbReference>
<accession>A0A8J3CYQ3</accession>
<reference evidence="2" key="1">
    <citation type="journal article" date="2014" name="Int. J. Syst. Evol. Microbiol.">
        <title>Complete genome sequence of Corynebacterium casei LMG S-19264T (=DSM 44701T), isolated from a smear-ripened cheese.</title>
        <authorList>
            <consortium name="US DOE Joint Genome Institute (JGI-PGF)"/>
            <person name="Walter F."/>
            <person name="Albersmeier A."/>
            <person name="Kalinowski J."/>
            <person name="Ruckert C."/>
        </authorList>
    </citation>
    <scope>NUCLEOTIDE SEQUENCE</scope>
    <source>
        <strain evidence="2">KCTC 23224</strain>
    </source>
</reference>
<dbReference type="PIRSF" id="PIRSF014728">
    <property type="entry name" value="PqaA"/>
    <property type="match status" value="1"/>
</dbReference>
<dbReference type="SUPFAM" id="SSF53474">
    <property type="entry name" value="alpha/beta-Hydrolases"/>
    <property type="match status" value="1"/>
</dbReference>
<evidence type="ECO:0000313" key="3">
    <source>
        <dbReference type="Proteomes" id="UP000642809"/>
    </source>
</evidence>
<keyword evidence="3" id="KW-1185">Reference proteome</keyword>
<dbReference type="AlphaFoldDB" id="A0A8J3CYQ3"/>
<dbReference type="Pfam" id="PF10142">
    <property type="entry name" value="PhoPQ_related"/>
    <property type="match status" value="1"/>
</dbReference>
<dbReference type="PANTHER" id="PTHR31497">
    <property type="entry name" value="AUTOCRINE PROLIFERATION REPRESSOR PROTEIN A"/>
    <property type="match status" value="1"/>
</dbReference>
<dbReference type="RefSeq" id="WP_189583369.1">
    <property type="nucleotide sequence ID" value="NZ_BMYF01000016.1"/>
</dbReference>